<accession>A0A369JS33</accession>
<sequence length="392" mass="43684">MSIQHGCRRRLVVEIPRTLPSCEMCFASYPDRFCNITQPSMLLSTVYFLSDLQSATSCFESEVCPRLRDDIPIMPSEPFPPLSLTYHTSSSFAAFCETTGYFESYKWIKSNYVHANVTFSILPSPAGALSFWCNLIEPSSSRFTKQRGSVFHLHAFLLSSKQTQYQCVYNHYQASRTNVPPHAVDLKFWIAVGMHLCHLPSAHTPLSSRLRGWVTLAADLELHDMHNVPLSSRRLLLICSSSSRSPSNARSSTKSILEPTLAIGLNITLFRSVIGVFVESRDATFGRCDSCLRPSRPASSNVCGAIVGTATHMYLDLSGFPLTHLIEAHYTSAFCATAIPEIWSVTQDTTTEHGSLFTTSEIIENRRAEIESLAYPMACRIHFLDQSSTPTS</sequence>
<dbReference type="AlphaFoldDB" id="A0A369JS33"/>
<reference evidence="1" key="1">
    <citation type="submission" date="2018-04" db="EMBL/GenBank/DDBJ databases">
        <title>Whole genome sequencing of Hypsizygus marmoreus.</title>
        <authorList>
            <person name="Choi I.-G."/>
            <person name="Min B."/>
            <person name="Kim J.-G."/>
            <person name="Kim S."/>
            <person name="Oh Y.-L."/>
            <person name="Kong W.-S."/>
            <person name="Park H."/>
            <person name="Jeong J."/>
            <person name="Song E.-S."/>
        </authorList>
    </citation>
    <scope>NUCLEOTIDE SEQUENCE [LARGE SCALE GENOMIC DNA]</scope>
    <source>
        <strain evidence="1">51987-8</strain>
    </source>
</reference>
<evidence type="ECO:0000313" key="1">
    <source>
        <dbReference type="EMBL" id="RDB23367.1"/>
    </source>
</evidence>
<name>A0A369JS33_HYPMA</name>
<gene>
    <name evidence="1" type="ORF">Hypma_009416</name>
</gene>
<evidence type="ECO:0000313" key="2">
    <source>
        <dbReference type="Proteomes" id="UP000076154"/>
    </source>
</evidence>
<protein>
    <submittedName>
        <fullName evidence="1">Uncharacterized protein</fullName>
    </submittedName>
</protein>
<organism evidence="1 2">
    <name type="scientific">Hypsizygus marmoreus</name>
    <name type="common">White beech mushroom</name>
    <name type="synonym">Agaricus marmoreus</name>
    <dbReference type="NCBI Taxonomy" id="39966"/>
    <lineage>
        <taxon>Eukaryota</taxon>
        <taxon>Fungi</taxon>
        <taxon>Dikarya</taxon>
        <taxon>Basidiomycota</taxon>
        <taxon>Agaricomycotina</taxon>
        <taxon>Agaricomycetes</taxon>
        <taxon>Agaricomycetidae</taxon>
        <taxon>Agaricales</taxon>
        <taxon>Tricholomatineae</taxon>
        <taxon>Lyophyllaceae</taxon>
        <taxon>Hypsizygus</taxon>
    </lineage>
</organism>
<dbReference type="Proteomes" id="UP000076154">
    <property type="component" value="Unassembled WGS sequence"/>
</dbReference>
<proteinExistence type="predicted"/>
<keyword evidence="2" id="KW-1185">Reference proteome</keyword>
<comment type="caution">
    <text evidence="1">The sequence shown here is derived from an EMBL/GenBank/DDBJ whole genome shotgun (WGS) entry which is preliminary data.</text>
</comment>
<dbReference type="EMBL" id="LUEZ02000046">
    <property type="protein sequence ID" value="RDB23367.1"/>
    <property type="molecule type" value="Genomic_DNA"/>
</dbReference>
<dbReference type="InParanoid" id="A0A369JS33"/>